<dbReference type="Gene3D" id="1.20.1250.20">
    <property type="entry name" value="MFS general substrate transporter like domains"/>
    <property type="match status" value="1"/>
</dbReference>
<comment type="subcellular location">
    <subcellularLocation>
        <location evidence="1">Membrane</location>
        <topology evidence="1">Multi-pass membrane protein</topology>
    </subcellularLocation>
</comment>
<name>A0AAD9N9T9_9ANNE</name>
<evidence type="ECO:0008006" key="10">
    <source>
        <dbReference type="Google" id="ProtNLM"/>
    </source>
</evidence>
<dbReference type="Pfam" id="PF05978">
    <property type="entry name" value="UNC-93"/>
    <property type="match status" value="1"/>
</dbReference>
<dbReference type="InterPro" id="IPR010291">
    <property type="entry name" value="Ion_channel_UNC-93"/>
</dbReference>
<proteinExistence type="inferred from homology"/>
<keyword evidence="4 7" id="KW-1133">Transmembrane helix</keyword>
<accession>A0AAD9N9T9</accession>
<feature type="region of interest" description="Disordered" evidence="6">
    <location>
        <begin position="1"/>
        <end position="55"/>
    </location>
</feature>
<dbReference type="EMBL" id="JAODUP010000102">
    <property type="protein sequence ID" value="KAK2162175.1"/>
    <property type="molecule type" value="Genomic_DNA"/>
</dbReference>
<evidence type="ECO:0000256" key="2">
    <source>
        <dbReference type="ARBA" id="ARBA00009172"/>
    </source>
</evidence>
<evidence type="ECO:0000256" key="6">
    <source>
        <dbReference type="SAM" id="MobiDB-lite"/>
    </source>
</evidence>
<evidence type="ECO:0000256" key="5">
    <source>
        <dbReference type="ARBA" id="ARBA00023136"/>
    </source>
</evidence>
<keyword evidence="9" id="KW-1185">Reference proteome</keyword>
<feature type="transmembrane region" description="Helical" evidence="7">
    <location>
        <begin position="368"/>
        <end position="388"/>
    </location>
</feature>
<dbReference type="InterPro" id="IPR036259">
    <property type="entry name" value="MFS_trans_sf"/>
</dbReference>
<dbReference type="PANTHER" id="PTHR19444">
    <property type="entry name" value="UNC-93 RELATED"/>
    <property type="match status" value="1"/>
</dbReference>
<feature type="transmembrane region" description="Helical" evidence="7">
    <location>
        <begin position="141"/>
        <end position="159"/>
    </location>
</feature>
<comment type="caution">
    <text evidence="8">The sequence shown here is derived from an EMBL/GenBank/DDBJ whole genome shotgun (WGS) entry which is preliminary data.</text>
</comment>
<feature type="transmembrane region" description="Helical" evidence="7">
    <location>
        <begin position="191"/>
        <end position="212"/>
    </location>
</feature>
<feature type="transmembrane region" description="Helical" evidence="7">
    <location>
        <begin position="400"/>
        <end position="425"/>
    </location>
</feature>
<feature type="transmembrane region" description="Helical" evidence="7">
    <location>
        <begin position="99"/>
        <end position="121"/>
    </location>
</feature>
<feature type="transmembrane region" description="Helical" evidence="7">
    <location>
        <begin position="224"/>
        <end position="241"/>
    </location>
</feature>
<evidence type="ECO:0000256" key="7">
    <source>
        <dbReference type="SAM" id="Phobius"/>
    </source>
</evidence>
<feature type="transmembrane region" description="Helical" evidence="7">
    <location>
        <begin position="166"/>
        <end position="185"/>
    </location>
</feature>
<dbReference type="SUPFAM" id="SSF103473">
    <property type="entry name" value="MFS general substrate transporter"/>
    <property type="match status" value="1"/>
</dbReference>
<dbReference type="PANTHER" id="PTHR19444:SF13">
    <property type="entry name" value="PROTEIN UNC-93 HOMOLOG A"/>
    <property type="match status" value="1"/>
</dbReference>
<organism evidence="8 9">
    <name type="scientific">Paralvinella palmiformis</name>
    <dbReference type="NCBI Taxonomy" id="53620"/>
    <lineage>
        <taxon>Eukaryota</taxon>
        <taxon>Metazoa</taxon>
        <taxon>Spiralia</taxon>
        <taxon>Lophotrochozoa</taxon>
        <taxon>Annelida</taxon>
        <taxon>Polychaeta</taxon>
        <taxon>Sedentaria</taxon>
        <taxon>Canalipalpata</taxon>
        <taxon>Terebellida</taxon>
        <taxon>Terebelliformia</taxon>
        <taxon>Alvinellidae</taxon>
        <taxon>Paralvinella</taxon>
    </lineage>
</organism>
<evidence type="ECO:0000256" key="4">
    <source>
        <dbReference type="ARBA" id="ARBA00022989"/>
    </source>
</evidence>
<keyword evidence="5 7" id="KW-0472">Membrane</keyword>
<dbReference type="AlphaFoldDB" id="A0AAD9N9T9"/>
<comment type="similarity">
    <text evidence="2">Belongs to the unc-93 family.</text>
</comment>
<evidence type="ECO:0000313" key="8">
    <source>
        <dbReference type="EMBL" id="KAK2162175.1"/>
    </source>
</evidence>
<protein>
    <recommendedName>
        <fullName evidence="10">UNC93-like protein</fullName>
    </recommendedName>
</protein>
<feature type="transmembrane region" description="Helical" evidence="7">
    <location>
        <begin position="460"/>
        <end position="482"/>
    </location>
</feature>
<evidence type="ECO:0000256" key="1">
    <source>
        <dbReference type="ARBA" id="ARBA00004141"/>
    </source>
</evidence>
<evidence type="ECO:0000313" key="9">
    <source>
        <dbReference type="Proteomes" id="UP001208570"/>
    </source>
</evidence>
<dbReference type="GO" id="GO:0016020">
    <property type="term" value="C:membrane"/>
    <property type="evidence" value="ECO:0007669"/>
    <property type="project" value="UniProtKB-SubCell"/>
</dbReference>
<dbReference type="InterPro" id="IPR051951">
    <property type="entry name" value="UNC-93_regulatory"/>
</dbReference>
<sequence>MTDLVKLSHVISDQPGASYPENPAVDASSDKDQISSANGKEDSKQDTEERPDSSLKDDFLDKVASNRELAWPSLVSVDLSADKKQEYIANNLKLYRKRLLYKNILLLSVAVLFAQTALYGVNSLRSGLQLLQTPSIIVEYLTYYTVIIIGLLFLAPCAMAKLGSKFAIIVGLSLYLAYTVCNLYVHLSTIIIGRVLMAIGAGVLWTAVGCYITKVASFLNVISGLDKDCIVYILFGYFHVIYHLELNDTRRHTVTTEVVKVYTFCGVHIILCLLSILVVILCVGKLTWQLNDNNPQKREVIEVEEKIIGESSWYHMTNRQQFCLIPLTNYIACSYGYEAVVVITVINGAVTSLSSIIVTQVVKKTGRIPLFVIGALIDCALLLTMFLWYPNTGWPYDHYIISVVWGIGNAIWQCLLHGFYGVLFMDKSPEAAFANHYLWKNVGFMVLTLCSYFLCNYVIIFTLISVLTIGMVGYFVVEVPLYKDARS</sequence>
<feature type="transmembrane region" description="Helical" evidence="7">
    <location>
        <begin position="261"/>
        <end position="288"/>
    </location>
</feature>
<evidence type="ECO:0000256" key="3">
    <source>
        <dbReference type="ARBA" id="ARBA00022692"/>
    </source>
</evidence>
<dbReference type="Proteomes" id="UP001208570">
    <property type="component" value="Unassembled WGS sequence"/>
</dbReference>
<gene>
    <name evidence="8" type="ORF">LSH36_102g03059</name>
</gene>
<reference evidence="8" key="1">
    <citation type="journal article" date="2023" name="Mol. Biol. Evol.">
        <title>Third-Generation Sequencing Reveals the Adaptive Role of the Epigenome in Three Deep-Sea Polychaetes.</title>
        <authorList>
            <person name="Perez M."/>
            <person name="Aroh O."/>
            <person name="Sun Y."/>
            <person name="Lan Y."/>
            <person name="Juniper S.K."/>
            <person name="Young C.R."/>
            <person name="Angers B."/>
            <person name="Qian P.Y."/>
        </authorList>
    </citation>
    <scope>NUCLEOTIDE SEQUENCE</scope>
    <source>
        <strain evidence="8">P08H-3</strain>
    </source>
</reference>
<feature type="compositionally biased region" description="Basic and acidic residues" evidence="6">
    <location>
        <begin position="28"/>
        <end position="55"/>
    </location>
</feature>
<keyword evidence="3 7" id="KW-0812">Transmembrane</keyword>